<dbReference type="GO" id="GO:0004467">
    <property type="term" value="F:long-chain fatty acid-CoA ligase activity"/>
    <property type="evidence" value="ECO:0007669"/>
    <property type="project" value="UniProtKB-EC"/>
</dbReference>
<organism evidence="8 9">
    <name type="scientific">Streptomyces acidicola</name>
    <dbReference type="NCBI Taxonomy" id="2596892"/>
    <lineage>
        <taxon>Bacteria</taxon>
        <taxon>Bacillati</taxon>
        <taxon>Actinomycetota</taxon>
        <taxon>Actinomycetes</taxon>
        <taxon>Kitasatosporales</taxon>
        <taxon>Streptomycetaceae</taxon>
        <taxon>Streptomyces</taxon>
    </lineage>
</organism>
<protein>
    <recommendedName>
        <fullName evidence="6">Acyl-CoA synthetase</fullName>
    </recommendedName>
</protein>
<evidence type="ECO:0000256" key="1">
    <source>
        <dbReference type="ARBA" id="ARBA00006432"/>
    </source>
</evidence>
<keyword evidence="4" id="KW-0443">Lipid metabolism</keyword>
<evidence type="ECO:0000259" key="7">
    <source>
        <dbReference type="Pfam" id="PF00501"/>
    </source>
</evidence>
<dbReference type="RefSeq" id="WP_152862187.1">
    <property type="nucleotide sequence ID" value="NZ_VMNX01000036.1"/>
</dbReference>
<feature type="domain" description="AMP-dependent synthetase/ligase" evidence="7">
    <location>
        <begin position="29"/>
        <end position="436"/>
    </location>
</feature>
<evidence type="ECO:0000256" key="3">
    <source>
        <dbReference type="ARBA" id="ARBA00022832"/>
    </source>
</evidence>
<dbReference type="InterPro" id="IPR020845">
    <property type="entry name" value="AMP-binding_CS"/>
</dbReference>
<dbReference type="PANTHER" id="PTHR43272">
    <property type="entry name" value="LONG-CHAIN-FATTY-ACID--COA LIGASE"/>
    <property type="match status" value="1"/>
</dbReference>
<dbReference type="Proteomes" id="UP000373149">
    <property type="component" value="Unassembled WGS sequence"/>
</dbReference>
<dbReference type="Gene3D" id="3.40.50.12780">
    <property type="entry name" value="N-terminal domain of ligase-like"/>
    <property type="match status" value="1"/>
</dbReference>
<evidence type="ECO:0000256" key="4">
    <source>
        <dbReference type="ARBA" id="ARBA00023098"/>
    </source>
</evidence>
<keyword evidence="9" id="KW-1185">Reference proteome</keyword>
<dbReference type="Gene3D" id="3.30.300.30">
    <property type="match status" value="1"/>
</dbReference>
<dbReference type="InterPro" id="IPR000873">
    <property type="entry name" value="AMP-dep_synth/lig_dom"/>
</dbReference>
<dbReference type="PROSITE" id="PS00455">
    <property type="entry name" value="AMP_BINDING"/>
    <property type="match status" value="1"/>
</dbReference>
<dbReference type="SUPFAM" id="SSF56801">
    <property type="entry name" value="Acetyl-CoA synthetase-like"/>
    <property type="match status" value="1"/>
</dbReference>
<keyword evidence="3" id="KW-0276">Fatty acid metabolism</keyword>
<evidence type="ECO:0000256" key="2">
    <source>
        <dbReference type="ARBA" id="ARBA00022598"/>
    </source>
</evidence>
<dbReference type="EMBL" id="VMNX01000036">
    <property type="protein sequence ID" value="MPY49432.1"/>
    <property type="molecule type" value="Genomic_DNA"/>
</dbReference>
<comment type="caution">
    <text evidence="8">The sequence shown here is derived from an EMBL/GenBank/DDBJ whole genome shotgun (WGS) entry which is preliminary data.</text>
</comment>
<dbReference type="Pfam" id="PF00501">
    <property type="entry name" value="AMP-binding"/>
    <property type="match status" value="1"/>
</dbReference>
<dbReference type="AlphaFoldDB" id="A0A5N8WQK0"/>
<comment type="catalytic activity">
    <reaction evidence="5">
        <text>a long-chain fatty acid + ATP + CoA = a long-chain fatty acyl-CoA + AMP + diphosphate</text>
        <dbReference type="Rhea" id="RHEA:15421"/>
        <dbReference type="ChEBI" id="CHEBI:30616"/>
        <dbReference type="ChEBI" id="CHEBI:33019"/>
        <dbReference type="ChEBI" id="CHEBI:57287"/>
        <dbReference type="ChEBI" id="CHEBI:57560"/>
        <dbReference type="ChEBI" id="CHEBI:83139"/>
        <dbReference type="ChEBI" id="CHEBI:456215"/>
        <dbReference type="EC" id="6.2.1.3"/>
    </reaction>
    <physiologicalReaction direction="left-to-right" evidence="5">
        <dbReference type="Rhea" id="RHEA:15422"/>
    </physiologicalReaction>
</comment>
<dbReference type="Pfam" id="PF23562">
    <property type="entry name" value="AMP-binding_C_3"/>
    <property type="match status" value="1"/>
</dbReference>
<evidence type="ECO:0000313" key="9">
    <source>
        <dbReference type="Proteomes" id="UP000373149"/>
    </source>
</evidence>
<dbReference type="PANTHER" id="PTHR43272:SF32">
    <property type="entry name" value="AMP-DEPENDENT SYNTHETASE_LIGASE DOMAIN-CONTAINING PROTEIN"/>
    <property type="match status" value="1"/>
</dbReference>
<dbReference type="InterPro" id="IPR042099">
    <property type="entry name" value="ANL_N_sf"/>
</dbReference>
<name>A0A5N8WQK0_9ACTN</name>
<dbReference type="InterPro" id="IPR045851">
    <property type="entry name" value="AMP-bd_C_sf"/>
</dbReference>
<dbReference type="GO" id="GO:0016020">
    <property type="term" value="C:membrane"/>
    <property type="evidence" value="ECO:0007669"/>
    <property type="project" value="TreeGrafter"/>
</dbReference>
<gene>
    <name evidence="8" type="ORF">FPZ41_12965</name>
</gene>
<accession>A0A5N8WQK0</accession>
<dbReference type="CDD" id="cd05907">
    <property type="entry name" value="VL_LC_FACS_like"/>
    <property type="match status" value="1"/>
</dbReference>
<comment type="similarity">
    <text evidence="1">Belongs to the ATP-dependent AMP-binding enzyme family.</text>
</comment>
<evidence type="ECO:0000313" key="8">
    <source>
        <dbReference type="EMBL" id="MPY49432.1"/>
    </source>
</evidence>
<evidence type="ECO:0000256" key="5">
    <source>
        <dbReference type="ARBA" id="ARBA00024484"/>
    </source>
</evidence>
<evidence type="ECO:0000256" key="6">
    <source>
        <dbReference type="ARBA" id="ARBA00032875"/>
    </source>
</evidence>
<reference evidence="8 9" key="1">
    <citation type="submission" date="2019-09" db="EMBL/GenBank/DDBJ databases">
        <authorList>
            <person name="Duangmal K."/>
            <person name="Teo W.F.A."/>
            <person name="Lipun K."/>
        </authorList>
    </citation>
    <scope>NUCLEOTIDE SEQUENCE [LARGE SCALE GENOMIC DNA]</scope>
    <source>
        <strain evidence="8 9">K1PN6</strain>
    </source>
</reference>
<keyword evidence="2" id="KW-0436">Ligase</keyword>
<sequence length="608" mass="66840">MREFTNPPLASAPPVGGLADVVYEYAQDDPLYVALGRKDERGRWRDVTSAGFRDEVLALAKGLLSQGIRFGDRVAIMCRTRYEWTLFDFALWSIGAQVVPVYPTSSAEQVFWMLHDAQVSAVMVEHEDHAMTVATVVDRLPTLHKLWQLDVGAVQELYEAGAHLDDDVVHRHRRAVTPESTATIIYTSGTTGRPKGCVISHGNFMFQADTVIERWEPLFHSRKGDAAATLLFLPLAHVFGRMVQVAGIRGKVKFGHQPQLNAAALLPDLAAFRPTFFLAVPYIFEKVFNAARRKAEKEGRSGAFEKAVEIAVNYADAMEAKAWGTGPGPSAGLRVQHQIFDKLVYSKIRAAMGGRVRHAMSGGSAMDRRLGLFFAGAGVSIYEGYGLTESTAAATANPPERTRYGTVGQPIPGMTVHIADDGEIWLRGDNVFQGYLNNPKATDESLHDGWLATGDLGSLDQDGYLTITGRKKEILVTSGGKSVSPGLLEERVRDHPLVAQCIVVGNDRPYIAALVTLDGEAVEHWLQMRDKPKMTPAQLVRDPDLETEVRRAVVAANTLVSQAESIRTFRILAHQFTEEHGLLTPSLKLKRKAIENAYAAEVEALYRA</sequence>
<proteinExistence type="inferred from homology"/>